<accession>A0A7S4LIY2</accession>
<keyword evidence="1" id="KW-0732">Signal</keyword>
<protein>
    <recommendedName>
        <fullName evidence="3">Secreted protein</fullName>
    </recommendedName>
</protein>
<proteinExistence type="predicted"/>
<reference evidence="2" key="1">
    <citation type="submission" date="2021-01" db="EMBL/GenBank/DDBJ databases">
        <authorList>
            <person name="Corre E."/>
            <person name="Pelletier E."/>
            <person name="Niang G."/>
            <person name="Scheremetjew M."/>
            <person name="Finn R."/>
            <person name="Kale V."/>
            <person name="Holt S."/>
            <person name="Cochrane G."/>
            <person name="Meng A."/>
            <person name="Brown T."/>
            <person name="Cohen L."/>
        </authorList>
    </citation>
    <scope>NUCLEOTIDE SEQUENCE</scope>
    <source>
        <strain evidence="2">CCMP1594</strain>
    </source>
</reference>
<sequence length="110" mass="11989">MITHFRLLVCWAVTPQMNLGPIFDAVAPAQFCVHFVANQDCTECDLHVDAYVCTQVAFAVICAHVAQPAASFGGASDLLSSRIQHFGPMHIGHSCQVGHHKEQNARKFLG</sequence>
<feature type="signal peptide" evidence="1">
    <location>
        <begin position="1"/>
        <end position="19"/>
    </location>
</feature>
<evidence type="ECO:0000256" key="1">
    <source>
        <dbReference type="SAM" id="SignalP"/>
    </source>
</evidence>
<feature type="chain" id="PRO_5030801377" description="Secreted protein" evidence="1">
    <location>
        <begin position="20"/>
        <end position="110"/>
    </location>
</feature>
<organism evidence="2">
    <name type="scientific">Eutreptiella gymnastica</name>
    <dbReference type="NCBI Taxonomy" id="73025"/>
    <lineage>
        <taxon>Eukaryota</taxon>
        <taxon>Discoba</taxon>
        <taxon>Euglenozoa</taxon>
        <taxon>Euglenida</taxon>
        <taxon>Spirocuta</taxon>
        <taxon>Euglenophyceae</taxon>
        <taxon>Eutreptiales</taxon>
        <taxon>Eutreptiaceae</taxon>
        <taxon>Eutreptiella</taxon>
    </lineage>
</organism>
<dbReference type="EMBL" id="HBJA01126092">
    <property type="protein sequence ID" value="CAE0832128.1"/>
    <property type="molecule type" value="Transcribed_RNA"/>
</dbReference>
<evidence type="ECO:0000313" key="2">
    <source>
        <dbReference type="EMBL" id="CAE0832128.1"/>
    </source>
</evidence>
<dbReference type="AlphaFoldDB" id="A0A7S4LIY2"/>
<name>A0A7S4LIY2_9EUGL</name>
<evidence type="ECO:0008006" key="3">
    <source>
        <dbReference type="Google" id="ProtNLM"/>
    </source>
</evidence>
<gene>
    <name evidence="2" type="ORF">EGYM00163_LOCUS43411</name>
</gene>